<dbReference type="PATRIC" id="fig|66969.6.peg.571"/>
<feature type="compositionally biased region" description="Polar residues" evidence="1">
    <location>
        <begin position="36"/>
        <end position="52"/>
    </location>
</feature>
<protein>
    <submittedName>
        <fullName evidence="2">Uncharacterized protein</fullName>
    </submittedName>
</protein>
<sequence>MLDNGGRMGHELNMKSKSQTSNETIRQLANYLLDPESNNRPFHVTPTQSGGESQHPLMVEANSIPFEGKPSLSNASKLTKGFSGHHEFAPKACEEASQNFSSYQSGTDNLDIEESIRHDI</sequence>
<comment type="caution">
    <text evidence="2">The sequence shown here is derived from an EMBL/GenBank/DDBJ whole genome shotgun (WGS) entry which is preliminary data.</text>
</comment>
<keyword evidence="3" id="KW-1185">Reference proteome</keyword>
<dbReference type="STRING" id="66969.Lwal_0534"/>
<feature type="compositionally biased region" description="Polar residues" evidence="1">
    <location>
        <begin position="96"/>
        <end position="107"/>
    </location>
</feature>
<evidence type="ECO:0000313" key="3">
    <source>
        <dbReference type="Proteomes" id="UP000054729"/>
    </source>
</evidence>
<gene>
    <name evidence="2" type="ORF">Lwal_0534</name>
</gene>
<evidence type="ECO:0000256" key="1">
    <source>
        <dbReference type="SAM" id="MobiDB-lite"/>
    </source>
</evidence>
<dbReference type="AlphaFoldDB" id="A0A0W1AMN3"/>
<feature type="region of interest" description="Disordered" evidence="1">
    <location>
        <begin position="1"/>
        <end position="107"/>
    </location>
</feature>
<proteinExistence type="predicted"/>
<dbReference type="EMBL" id="LNZB01000009">
    <property type="protein sequence ID" value="KTD82605.1"/>
    <property type="molecule type" value="Genomic_DNA"/>
</dbReference>
<feature type="compositionally biased region" description="Polar residues" evidence="1">
    <location>
        <begin position="15"/>
        <end position="27"/>
    </location>
</feature>
<organism evidence="2 3">
    <name type="scientific">Legionella waltersii</name>
    <dbReference type="NCBI Taxonomy" id="66969"/>
    <lineage>
        <taxon>Bacteria</taxon>
        <taxon>Pseudomonadati</taxon>
        <taxon>Pseudomonadota</taxon>
        <taxon>Gammaproteobacteria</taxon>
        <taxon>Legionellales</taxon>
        <taxon>Legionellaceae</taxon>
        <taxon>Legionella</taxon>
    </lineage>
</organism>
<dbReference type="Proteomes" id="UP000054729">
    <property type="component" value="Unassembled WGS sequence"/>
</dbReference>
<name>A0A0W1AMN3_9GAMM</name>
<accession>A0A0W1AMN3</accession>
<evidence type="ECO:0000313" key="2">
    <source>
        <dbReference type="EMBL" id="KTD82605.1"/>
    </source>
</evidence>
<feature type="compositionally biased region" description="Basic and acidic residues" evidence="1">
    <location>
        <begin position="84"/>
        <end position="94"/>
    </location>
</feature>
<reference evidence="2 3" key="1">
    <citation type="submission" date="2015-11" db="EMBL/GenBank/DDBJ databases">
        <title>Genomic analysis of 38 Legionella species identifies large and diverse effector repertoires.</title>
        <authorList>
            <person name="Burstein D."/>
            <person name="Amaro F."/>
            <person name="Zusman T."/>
            <person name="Lifshitz Z."/>
            <person name="Cohen O."/>
            <person name="Gilbert J.A."/>
            <person name="Pupko T."/>
            <person name="Shuman H.A."/>
            <person name="Segal G."/>
        </authorList>
    </citation>
    <scope>NUCLEOTIDE SEQUENCE [LARGE SCALE GENOMIC DNA]</scope>
    <source>
        <strain evidence="2 3">ATCC 51914</strain>
    </source>
</reference>